<reference evidence="3" key="1">
    <citation type="journal article" date="2021" name="ISME J.">
        <title>Evolutionary origin and ecological implication of a unique nif island in free-living Bradyrhizobium lineages.</title>
        <authorList>
            <person name="Tao J."/>
        </authorList>
    </citation>
    <scope>NUCLEOTIDE SEQUENCE [LARGE SCALE GENOMIC DNA]</scope>
    <source>
        <strain evidence="3">SZCCT0434</strain>
    </source>
</reference>
<keyword evidence="1" id="KW-0812">Transmembrane</keyword>
<accession>A0ABS5FRN3</accession>
<evidence type="ECO:0000256" key="1">
    <source>
        <dbReference type="SAM" id="Phobius"/>
    </source>
</evidence>
<keyword evidence="1" id="KW-0472">Membrane</keyword>
<proteinExistence type="predicted"/>
<comment type="caution">
    <text evidence="2">The sequence shown here is derived from an EMBL/GenBank/DDBJ whole genome shotgun (WGS) entry which is preliminary data.</text>
</comment>
<protein>
    <submittedName>
        <fullName evidence="2">Uncharacterized protein</fullName>
    </submittedName>
</protein>
<dbReference type="Proteomes" id="UP001315278">
    <property type="component" value="Unassembled WGS sequence"/>
</dbReference>
<sequence length="144" mass="14628">MLAIFALAVYALPFFVTLSVGVTALQSGAGVAGALLIGTAGGALTLVLGHVAVAVSRSLALRIVIATAFAVPAAVAGYQVVFALSRIGVPSPARREVFACLGAVCVGVTAWMRLTVFAETRPLEPGGVVQNPSRPILTRATREG</sequence>
<name>A0ABS5FRN3_9BRAD</name>
<evidence type="ECO:0000313" key="2">
    <source>
        <dbReference type="EMBL" id="MBR0799408.1"/>
    </source>
</evidence>
<keyword evidence="3" id="KW-1185">Reference proteome</keyword>
<keyword evidence="1" id="KW-1133">Transmembrane helix</keyword>
<gene>
    <name evidence="2" type="ORF">JQ615_28910</name>
</gene>
<evidence type="ECO:0000313" key="3">
    <source>
        <dbReference type="Proteomes" id="UP001315278"/>
    </source>
</evidence>
<organism evidence="2 3">
    <name type="scientific">Bradyrhizobium jicamae</name>
    <dbReference type="NCBI Taxonomy" id="280332"/>
    <lineage>
        <taxon>Bacteria</taxon>
        <taxon>Pseudomonadati</taxon>
        <taxon>Pseudomonadota</taxon>
        <taxon>Alphaproteobacteria</taxon>
        <taxon>Hyphomicrobiales</taxon>
        <taxon>Nitrobacteraceae</taxon>
        <taxon>Bradyrhizobium</taxon>
    </lineage>
</organism>
<feature type="transmembrane region" description="Helical" evidence="1">
    <location>
        <begin position="63"/>
        <end position="84"/>
    </location>
</feature>
<feature type="transmembrane region" description="Helical" evidence="1">
    <location>
        <begin position="96"/>
        <end position="114"/>
    </location>
</feature>
<dbReference type="EMBL" id="JAFCJH010000038">
    <property type="protein sequence ID" value="MBR0799408.1"/>
    <property type="molecule type" value="Genomic_DNA"/>
</dbReference>
<feature type="transmembrane region" description="Helical" evidence="1">
    <location>
        <begin position="34"/>
        <end position="56"/>
    </location>
</feature>